<dbReference type="Gene3D" id="3.30.1600.10">
    <property type="entry name" value="SIR2/SIRT2 'Small Domain"/>
    <property type="match status" value="1"/>
</dbReference>
<dbReference type="EMBL" id="DS022302">
    <property type="protein sequence ID" value="OAJ38917.1"/>
    <property type="molecule type" value="Genomic_DNA"/>
</dbReference>
<dbReference type="PROSITE" id="PS50305">
    <property type="entry name" value="SIRTUIN"/>
    <property type="match status" value="1"/>
</dbReference>
<comment type="cofactor">
    <cofactor evidence="1">
        <name>Zn(2+)</name>
        <dbReference type="ChEBI" id="CHEBI:29105"/>
    </cofactor>
</comment>
<evidence type="ECO:0000256" key="4">
    <source>
        <dbReference type="ARBA" id="ARBA00022723"/>
    </source>
</evidence>
<evidence type="ECO:0000256" key="8">
    <source>
        <dbReference type="SAM" id="MobiDB-lite"/>
    </source>
</evidence>
<evidence type="ECO:0000259" key="9">
    <source>
        <dbReference type="PROSITE" id="PS50305"/>
    </source>
</evidence>
<evidence type="ECO:0000256" key="3">
    <source>
        <dbReference type="ARBA" id="ARBA00022679"/>
    </source>
</evidence>
<gene>
    <name evidence="10" type="ORF">BDEG_22810</name>
</gene>
<dbReference type="InterPro" id="IPR050134">
    <property type="entry name" value="NAD-dep_sirtuin_deacylases"/>
</dbReference>
<dbReference type="SUPFAM" id="SSF52467">
    <property type="entry name" value="DHS-like NAD/FAD-binding domain"/>
    <property type="match status" value="1"/>
</dbReference>
<dbReference type="GO" id="GO:0046872">
    <property type="term" value="F:metal ion binding"/>
    <property type="evidence" value="ECO:0007669"/>
    <property type="project" value="UniProtKB-KW"/>
</dbReference>
<evidence type="ECO:0000256" key="6">
    <source>
        <dbReference type="ARBA" id="ARBA00023027"/>
    </source>
</evidence>
<keyword evidence="5 7" id="KW-0862">Zinc</keyword>
<feature type="domain" description="Deacetylase sirtuin-type" evidence="9">
    <location>
        <begin position="163"/>
        <end position="421"/>
    </location>
</feature>
<dbReference type="PANTHER" id="PTHR11085:SF9">
    <property type="entry name" value="NAD-DEPENDENT PROTEIN DEACETYLASE SIRTUIN-1"/>
    <property type="match status" value="1"/>
</dbReference>
<protein>
    <recommendedName>
        <fullName evidence="9">Deacetylase sirtuin-type domain-containing protein</fullName>
    </recommendedName>
</protein>
<reference evidence="10 11" key="2">
    <citation type="submission" date="2016-05" db="EMBL/GenBank/DDBJ databases">
        <title>Lineage-specific infection strategies underlie the spectrum of fungal disease in amphibians.</title>
        <authorList>
            <person name="Cuomo C.A."/>
            <person name="Farrer R.A."/>
            <person name="James T."/>
            <person name="Longcore J."/>
            <person name="Birren B."/>
        </authorList>
    </citation>
    <scope>NUCLEOTIDE SEQUENCE [LARGE SCALE GENOMIC DNA]</scope>
    <source>
        <strain evidence="10 11">JEL423</strain>
    </source>
</reference>
<feature type="active site" description="Proton acceptor" evidence="7">
    <location>
        <position position="288"/>
    </location>
</feature>
<dbReference type="InterPro" id="IPR026591">
    <property type="entry name" value="Sirtuin_cat_small_dom_sf"/>
</dbReference>
<feature type="compositionally biased region" description="Polar residues" evidence="8">
    <location>
        <begin position="51"/>
        <end position="64"/>
    </location>
</feature>
<evidence type="ECO:0000313" key="11">
    <source>
        <dbReference type="Proteomes" id="UP000077115"/>
    </source>
</evidence>
<dbReference type="Proteomes" id="UP000077115">
    <property type="component" value="Unassembled WGS sequence"/>
</dbReference>
<keyword evidence="6" id="KW-0520">NAD</keyword>
<comment type="similarity">
    <text evidence="2">Belongs to the sirtuin family. Class I subfamily.</text>
</comment>
<dbReference type="Pfam" id="PF02146">
    <property type="entry name" value="SIR2"/>
    <property type="match status" value="1"/>
</dbReference>
<evidence type="ECO:0000256" key="2">
    <source>
        <dbReference type="ARBA" id="ARBA00006924"/>
    </source>
</evidence>
<feature type="region of interest" description="Disordered" evidence="8">
    <location>
        <begin position="478"/>
        <end position="512"/>
    </location>
</feature>
<feature type="compositionally biased region" description="Low complexity" evidence="8">
    <location>
        <begin position="478"/>
        <end position="494"/>
    </location>
</feature>
<dbReference type="GO" id="GO:0046970">
    <property type="term" value="F:histone H4K16 deacetylase activity, NAD-dependent"/>
    <property type="evidence" value="ECO:0007669"/>
    <property type="project" value="TreeGrafter"/>
</dbReference>
<sequence length="588" mass="65543">MSSSTTNGSCSLHDTGEIIHVVDETIGHINIENSISSNSASLDSHSDHVTLESSTKNTDTPTNAHYSNSMTHSAEQIDAPENTPATPIFTGLVMSDIQREFMLDDARINGFWPWLQTNSHYHIGDLFQVFGAECPKELIASSSDDLLPLLYSIMEEKASCRKKRLDINTFDDALRLIKDAQNIIVLTGAGCSVSCGIPDFRSKNGIYSRLDEFELEDPQQMFDIKYFRIRPETFYSFAKEIYPSNFKPSPSHMFIKLLEDKGKLLRNYTQNIDTLEKTAGIKNVVQCHGSFATATCIVCGHHVAGTEIEDHIFAQTVPTCPKCHEENDGIMKPDIVFFGEKLPDEFNRIFQEDRKKADLLIVMGSSLKVSPVADVKDLLPQHIPQILINLEALPHMQHFDIQLLGYCDKIIVEICRNLGWELPQAKPLHPLASATPLLDIEPFVPEPAPPQQGRFPHRHLFEGAVDIDNDLQCDASSACSSTDSLSDSSSTNSDTSDEEEMEGNFDNKQDMPCSDHLVDGIARHELKNCTIDVFSENDVDAELALCQKDDLMQNGILSLKRPRSLSPSGFSDLLAEHQTKFSNHGTKE</sequence>
<evidence type="ECO:0000256" key="5">
    <source>
        <dbReference type="ARBA" id="ARBA00022833"/>
    </source>
</evidence>
<dbReference type="VEuPathDB" id="FungiDB:BDEG_22810"/>
<reference evidence="10 11" key="1">
    <citation type="submission" date="2006-10" db="EMBL/GenBank/DDBJ databases">
        <title>The Genome Sequence of Batrachochytrium dendrobatidis JEL423.</title>
        <authorList>
            <consortium name="The Broad Institute Genome Sequencing Platform"/>
            <person name="Birren B."/>
            <person name="Lander E."/>
            <person name="Galagan J."/>
            <person name="Cuomo C."/>
            <person name="Devon K."/>
            <person name="Jaffe D."/>
            <person name="Butler J."/>
            <person name="Alvarez P."/>
            <person name="Gnerre S."/>
            <person name="Grabherr M."/>
            <person name="Kleber M."/>
            <person name="Mauceli E."/>
            <person name="Brockman W."/>
            <person name="Young S."/>
            <person name="LaButti K."/>
            <person name="Sykes S."/>
            <person name="DeCaprio D."/>
            <person name="Crawford M."/>
            <person name="Koehrsen M."/>
            <person name="Engels R."/>
            <person name="Montgomery P."/>
            <person name="Pearson M."/>
            <person name="Howarth C."/>
            <person name="Larson L."/>
            <person name="White J."/>
            <person name="O'Leary S."/>
            <person name="Kodira C."/>
            <person name="Zeng Q."/>
            <person name="Yandava C."/>
            <person name="Alvarado L."/>
            <person name="Longcore J."/>
            <person name="James T."/>
        </authorList>
    </citation>
    <scope>NUCLEOTIDE SEQUENCE [LARGE SCALE GENOMIC DNA]</scope>
    <source>
        <strain evidence="10 11">JEL423</strain>
    </source>
</reference>
<keyword evidence="3" id="KW-0808">Transferase</keyword>
<feature type="binding site" evidence="7">
    <location>
        <position position="320"/>
    </location>
    <ligand>
        <name>Zn(2+)</name>
        <dbReference type="ChEBI" id="CHEBI:29105"/>
    </ligand>
</feature>
<keyword evidence="4 7" id="KW-0479">Metal-binding</keyword>
<proteinExistence type="inferred from homology"/>
<organism evidence="10 11">
    <name type="scientific">Batrachochytrium dendrobatidis (strain JEL423)</name>
    <dbReference type="NCBI Taxonomy" id="403673"/>
    <lineage>
        <taxon>Eukaryota</taxon>
        <taxon>Fungi</taxon>
        <taxon>Fungi incertae sedis</taxon>
        <taxon>Chytridiomycota</taxon>
        <taxon>Chytridiomycota incertae sedis</taxon>
        <taxon>Chytridiomycetes</taxon>
        <taxon>Rhizophydiales</taxon>
        <taxon>Rhizophydiales incertae sedis</taxon>
        <taxon>Batrachochytrium</taxon>
    </lineage>
</organism>
<dbReference type="eggNOG" id="KOG2684">
    <property type="taxonomic scope" value="Eukaryota"/>
</dbReference>
<feature type="binding site" evidence="7">
    <location>
        <position position="299"/>
    </location>
    <ligand>
        <name>Zn(2+)</name>
        <dbReference type="ChEBI" id="CHEBI:29105"/>
    </ligand>
</feature>
<dbReference type="Gene3D" id="3.40.50.1220">
    <property type="entry name" value="TPP-binding domain"/>
    <property type="match status" value="1"/>
</dbReference>
<feature type="binding site" evidence="7">
    <location>
        <position position="296"/>
    </location>
    <ligand>
        <name>Zn(2+)</name>
        <dbReference type="ChEBI" id="CHEBI:29105"/>
    </ligand>
</feature>
<name>A0A177WFL8_BATDL</name>
<dbReference type="InterPro" id="IPR029035">
    <property type="entry name" value="DHS-like_NAD/FAD-binding_dom"/>
</dbReference>
<dbReference type="GO" id="GO:0005634">
    <property type="term" value="C:nucleus"/>
    <property type="evidence" value="ECO:0007669"/>
    <property type="project" value="TreeGrafter"/>
</dbReference>
<dbReference type="InterPro" id="IPR026590">
    <property type="entry name" value="Ssirtuin_cat_dom"/>
</dbReference>
<evidence type="ECO:0000313" key="10">
    <source>
        <dbReference type="EMBL" id="OAJ38917.1"/>
    </source>
</evidence>
<accession>A0A177WFL8</accession>
<feature type="binding site" evidence="7">
    <location>
        <position position="323"/>
    </location>
    <ligand>
        <name>Zn(2+)</name>
        <dbReference type="ChEBI" id="CHEBI:29105"/>
    </ligand>
</feature>
<feature type="region of interest" description="Disordered" evidence="8">
    <location>
        <begin position="37"/>
        <end position="64"/>
    </location>
</feature>
<dbReference type="PANTHER" id="PTHR11085">
    <property type="entry name" value="NAD-DEPENDENT PROTEIN DEACYLASE SIRTUIN-5, MITOCHONDRIAL-RELATED"/>
    <property type="match status" value="1"/>
</dbReference>
<evidence type="ECO:0000256" key="1">
    <source>
        <dbReference type="ARBA" id="ARBA00001947"/>
    </source>
</evidence>
<dbReference type="AlphaFoldDB" id="A0A177WFL8"/>
<dbReference type="STRING" id="403673.A0A177WFL8"/>
<evidence type="ECO:0000256" key="7">
    <source>
        <dbReference type="PROSITE-ProRule" id="PRU00236"/>
    </source>
</evidence>
<dbReference type="GO" id="GO:0070403">
    <property type="term" value="F:NAD+ binding"/>
    <property type="evidence" value="ECO:0007669"/>
    <property type="project" value="InterPro"/>
</dbReference>
<dbReference type="InterPro" id="IPR003000">
    <property type="entry name" value="Sirtuin"/>
</dbReference>
<dbReference type="OrthoDB" id="420264at2759"/>